<reference evidence="3" key="1">
    <citation type="submission" date="2023-04" db="EMBL/GenBank/DDBJ databases">
        <authorList>
            <consortium name="ELIXIR-Norway"/>
        </authorList>
    </citation>
    <scope>NUCLEOTIDE SEQUENCE [LARGE SCALE GENOMIC DNA]</scope>
</reference>
<feature type="chain" id="PRO_5047124730" evidence="2">
    <location>
        <begin position="31"/>
        <end position="122"/>
    </location>
</feature>
<evidence type="ECO:0000313" key="3">
    <source>
        <dbReference type="EMBL" id="CAI9157396.1"/>
    </source>
</evidence>
<organism evidence="3 4">
    <name type="scientific">Rangifer tarandus platyrhynchus</name>
    <name type="common">Svalbard reindeer</name>
    <dbReference type="NCBI Taxonomy" id="3082113"/>
    <lineage>
        <taxon>Eukaryota</taxon>
        <taxon>Metazoa</taxon>
        <taxon>Chordata</taxon>
        <taxon>Craniata</taxon>
        <taxon>Vertebrata</taxon>
        <taxon>Euteleostomi</taxon>
        <taxon>Mammalia</taxon>
        <taxon>Eutheria</taxon>
        <taxon>Laurasiatheria</taxon>
        <taxon>Artiodactyla</taxon>
        <taxon>Ruminantia</taxon>
        <taxon>Pecora</taxon>
        <taxon>Cervidae</taxon>
        <taxon>Odocoileinae</taxon>
        <taxon>Rangifer</taxon>
    </lineage>
</organism>
<accession>A0ABN8YC03</accession>
<proteinExistence type="predicted"/>
<feature type="region of interest" description="Disordered" evidence="1">
    <location>
        <begin position="46"/>
        <end position="122"/>
    </location>
</feature>
<sequence length="122" mass="12725">MAPDPVHLLLLSLSAADMAFLLLCLRPSPAHRVGSRPPTCVTFSGLDTRGGGARGCAPYRGSPGQGEPAHRSDARSPRRLGRPASSNPSPCPPVRLITPCPPPTPDTQTGCAPSLHAPHRLL</sequence>
<evidence type="ECO:0000313" key="4">
    <source>
        <dbReference type="Proteomes" id="UP001176941"/>
    </source>
</evidence>
<evidence type="ECO:0000256" key="1">
    <source>
        <dbReference type="SAM" id="MobiDB-lite"/>
    </source>
</evidence>
<gene>
    <name evidence="3" type="ORF">MRATA1EN1_LOCUS6358</name>
</gene>
<keyword evidence="4" id="KW-1185">Reference proteome</keyword>
<dbReference type="EMBL" id="OX459951">
    <property type="protein sequence ID" value="CAI9157396.1"/>
    <property type="molecule type" value="Genomic_DNA"/>
</dbReference>
<keyword evidence="2" id="KW-0732">Signal</keyword>
<name>A0ABN8YC03_RANTA</name>
<feature type="compositionally biased region" description="Pro residues" evidence="1">
    <location>
        <begin position="89"/>
        <end position="105"/>
    </location>
</feature>
<dbReference type="Proteomes" id="UP001176941">
    <property type="component" value="Chromosome 15"/>
</dbReference>
<evidence type="ECO:0000256" key="2">
    <source>
        <dbReference type="SAM" id="SignalP"/>
    </source>
</evidence>
<protein>
    <submittedName>
        <fullName evidence="3">Uncharacterized protein</fullName>
    </submittedName>
</protein>
<feature type="signal peptide" evidence="2">
    <location>
        <begin position="1"/>
        <end position="30"/>
    </location>
</feature>